<name>A0A7W0CSH8_9ACTN</name>
<dbReference type="AlphaFoldDB" id="A0A7W0CSH8"/>
<evidence type="ECO:0000313" key="1">
    <source>
        <dbReference type="EMBL" id="MBA2896475.1"/>
    </source>
</evidence>
<reference evidence="1 2" key="1">
    <citation type="submission" date="2020-07" db="EMBL/GenBank/DDBJ databases">
        <title>Genomic Encyclopedia of Type Strains, Phase IV (KMG-IV): sequencing the most valuable type-strain genomes for metagenomic binning, comparative biology and taxonomic classification.</title>
        <authorList>
            <person name="Goeker M."/>
        </authorList>
    </citation>
    <scope>NUCLEOTIDE SEQUENCE [LARGE SCALE GENOMIC DNA]</scope>
    <source>
        <strain evidence="1 2">DSM 45533</strain>
    </source>
</reference>
<keyword evidence="2" id="KW-1185">Reference proteome</keyword>
<protein>
    <submittedName>
        <fullName evidence="1">Uncharacterized protein</fullName>
    </submittedName>
</protein>
<evidence type="ECO:0000313" key="2">
    <source>
        <dbReference type="Proteomes" id="UP000530928"/>
    </source>
</evidence>
<dbReference type="RefSeq" id="WP_181615140.1">
    <property type="nucleotide sequence ID" value="NZ_BAABAM010000007.1"/>
</dbReference>
<dbReference type="EMBL" id="JACDUR010000008">
    <property type="protein sequence ID" value="MBA2896475.1"/>
    <property type="molecule type" value="Genomic_DNA"/>
</dbReference>
<sequence length="100" mass="10917">MFARERAHQEEPRQEREAAMRRVLGGWLWLVRRLGEAASSGGPAHHVVRGLARPLEAAALADPGAWLRAEKENLAVAVEPAAGMDLDDVARELAATVCHF</sequence>
<organism evidence="1 2">
    <name type="scientific">Nonomuraea soli</name>
    <dbReference type="NCBI Taxonomy" id="1032476"/>
    <lineage>
        <taxon>Bacteria</taxon>
        <taxon>Bacillati</taxon>
        <taxon>Actinomycetota</taxon>
        <taxon>Actinomycetes</taxon>
        <taxon>Streptosporangiales</taxon>
        <taxon>Streptosporangiaceae</taxon>
        <taxon>Nonomuraea</taxon>
    </lineage>
</organism>
<dbReference type="Proteomes" id="UP000530928">
    <property type="component" value="Unassembled WGS sequence"/>
</dbReference>
<gene>
    <name evidence="1" type="ORF">HNR30_007866</name>
</gene>
<accession>A0A7W0CSH8</accession>
<proteinExistence type="predicted"/>
<comment type="caution">
    <text evidence="1">The sequence shown here is derived from an EMBL/GenBank/DDBJ whole genome shotgun (WGS) entry which is preliminary data.</text>
</comment>